<dbReference type="Gene3D" id="3.30.450.20">
    <property type="entry name" value="PAS domain"/>
    <property type="match status" value="1"/>
</dbReference>
<dbReference type="Proteomes" id="UP000076858">
    <property type="component" value="Unassembled WGS sequence"/>
</dbReference>
<dbReference type="GO" id="GO:0016301">
    <property type="term" value="F:kinase activity"/>
    <property type="evidence" value="ECO:0007669"/>
    <property type="project" value="UniProtKB-KW"/>
</dbReference>
<sequence>MLGYSSEELLTIKFKDLVIREKSQLALTDMIFDEKGEVVIFNGKVIELKCKDGSKVAVSVWLTNTEDNAGNSLRIWIDNGS</sequence>
<dbReference type="AlphaFoldDB" id="A0A162R4K6"/>
<dbReference type="EMBL" id="LRGB01000243">
    <property type="protein sequence ID" value="KZS20225.1"/>
    <property type="molecule type" value="Genomic_DNA"/>
</dbReference>
<protein>
    <submittedName>
        <fullName evidence="1">Serine/threonine-protein kinase ark1</fullName>
    </submittedName>
</protein>
<dbReference type="OrthoDB" id="193931at2759"/>
<keyword evidence="1" id="KW-0418">Kinase</keyword>
<organism evidence="1 2">
    <name type="scientific">Daphnia magna</name>
    <dbReference type="NCBI Taxonomy" id="35525"/>
    <lineage>
        <taxon>Eukaryota</taxon>
        <taxon>Metazoa</taxon>
        <taxon>Ecdysozoa</taxon>
        <taxon>Arthropoda</taxon>
        <taxon>Crustacea</taxon>
        <taxon>Branchiopoda</taxon>
        <taxon>Diplostraca</taxon>
        <taxon>Cladocera</taxon>
        <taxon>Anomopoda</taxon>
        <taxon>Daphniidae</taxon>
        <taxon>Daphnia</taxon>
    </lineage>
</organism>
<evidence type="ECO:0000313" key="2">
    <source>
        <dbReference type="Proteomes" id="UP000076858"/>
    </source>
</evidence>
<proteinExistence type="predicted"/>
<keyword evidence="1" id="KW-0808">Transferase</keyword>
<comment type="caution">
    <text evidence="1">The sequence shown here is derived from an EMBL/GenBank/DDBJ whole genome shotgun (WGS) entry which is preliminary data.</text>
</comment>
<evidence type="ECO:0000313" key="1">
    <source>
        <dbReference type="EMBL" id="KZS20225.1"/>
    </source>
</evidence>
<accession>A0A162R4K6</accession>
<gene>
    <name evidence="1" type="ORF">APZ42_013228</name>
</gene>
<reference evidence="1 2" key="1">
    <citation type="submission" date="2016-03" db="EMBL/GenBank/DDBJ databases">
        <title>EvidentialGene: Evidence-directed Construction of Genes on Genomes.</title>
        <authorList>
            <person name="Gilbert D.G."/>
            <person name="Choi J.-H."/>
            <person name="Mockaitis K."/>
            <person name="Colbourne J."/>
            <person name="Pfrender M."/>
        </authorList>
    </citation>
    <scope>NUCLEOTIDE SEQUENCE [LARGE SCALE GENOMIC DNA]</scope>
    <source>
        <strain evidence="1 2">Xinb3</strain>
        <tissue evidence="1">Complete organism</tissue>
    </source>
</reference>
<keyword evidence="2" id="KW-1185">Reference proteome</keyword>
<name>A0A162R4K6_9CRUS</name>